<reference evidence="2" key="1">
    <citation type="submission" date="2022-12" db="EMBL/GenBank/DDBJ databases">
        <title>Draft genome assemblies for two species of Escallonia (Escalloniales).</title>
        <authorList>
            <person name="Chanderbali A."/>
            <person name="Dervinis C."/>
            <person name="Anghel I."/>
            <person name="Soltis D."/>
            <person name="Soltis P."/>
            <person name="Zapata F."/>
        </authorList>
    </citation>
    <scope>NUCLEOTIDE SEQUENCE</scope>
    <source>
        <strain evidence="2">UCBG92.1500</strain>
        <tissue evidence="2">Leaf</tissue>
    </source>
</reference>
<dbReference type="EMBL" id="JAVXUO010000052">
    <property type="protein sequence ID" value="KAK2995805.1"/>
    <property type="molecule type" value="Genomic_DNA"/>
</dbReference>
<sequence>MKKPGSETGGLLGEDIISRLPNDILLVILDTLSDLKSLLLCRLVSKHFLSLVCQTRHVSLHITSWNPIPVNETSSFDDDTSPHHQLLHQLKQDPSLLIPRAAFLLTHFTRIQSLHVIIHPSGGGSDSFFRWKLEHNSNTFLALFAKTPKTTTTSITTDNEQEEQVVSKLSLEEIARYLDLASYHLVDAEARRSLVVGLHDCSPLNIENFVVTDLEEEGRICLTKEEVVALRKEERRLSMVKFTVWKVLPGKGLWIDEGQLISVIPPSWEEKREFSNLVQHVHVDVLAKGFPQSENRTTKGSILCHHFVSAGAALSGLEEGRLKAQRMEAVQA</sequence>
<dbReference type="InterPro" id="IPR001810">
    <property type="entry name" value="F-box_dom"/>
</dbReference>
<dbReference type="PANTHER" id="PTHR31215">
    <property type="entry name" value="OS05G0510400 PROTEIN-RELATED"/>
    <property type="match status" value="1"/>
</dbReference>
<protein>
    <recommendedName>
        <fullName evidence="1">F-box domain-containing protein</fullName>
    </recommendedName>
</protein>
<evidence type="ECO:0000259" key="1">
    <source>
        <dbReference type="Pfam" id="PF12937"/>
    </source>
</evidence>
<evidence type="ECO:0000313" key="2">
    <source>
        <dbReference type="EMBL" id="KAK2995805.1"/>
    </source>
</evidence>
<keyword evidence="3" id="KW-1185">Reference proteome</keyword>
<dbReference type="InterPro" id="IPR044809">
    <property type="entry name" value="AUF1-like"/>
</dbReference>
<dbReference type="InterPro" id="IPR036047">
    <property type="entry name" value="F-box-like_dom_sf"/>
</dbReference>
<proteinExistence type="predicted"/>
<comment type="caution">
    <text evidence="2">The sequence shown here is derived from an EMBL/GenBank/DDBJ whole genome shotgun (WGS) entry which is preliminary data.</text>
</comment>
<name>A0AA88URQ7_9ASTE</name>
<dbReference type="SUPFAM" id="SSF81383">
    <property type="entry name" value="F-box domain"/>
    <property type="match status" value="1"/>
</dbReference>
<gene>
    <name evidence="2" type="ORF">RJ640_006144</name>
</gene>
<dbReference type="Proteomes" id="UP001187471">
    <property type="component" value="Unassembled WGS sequence"/>
</dbReference>
<dbReference type="Gene3D" id="1.20.1280.50">
    <property type="match status" value="1"/>
</dbReference>
<dbReference type="AlphaFoldDB" id="A0AA88URQ7"/>
<feature type="domain" description="F-box" evidence="1">
    <location>
        <begin position="17"/>
        <end position="55"/>
    </location>
</feature>
<dbReference type="Pfam" id="PF12937">
    <property type="entry name" value="F-box-like"/>
    <property type="match status" value="1"/>
</dbReference>
<organism evidence="2 3">
    <name type="scientific">Escallonia rubra</name>
    <dbReference type="NCBI Taxonomy" id="112253"/>
    <lineage>
        <taxon>Eukaryota</taxon>
        <taxon>Viridiplantae</taxon>
        <taxon>Streptophyta</taxon>
        <taxon>Embryophyta</taxon>
        <taxon>Tracheophyta</taxon>
        <taxon>Spermatophyta</taxon>
        <taxon>Magnoliopsida</taxon>
        <taxon>eudicotyledons</taxon>
        <taxon>Gunneridae</taxon>
        <taxon>Pentapetalae</taxon>
        <taxon>asterids</taxon>
        <taxon>campanulids</taxon>
        <taxon>Escalloniales</taxon>
        <taxon>Escalloniaceae</taxon>
        <taxon>Escallonia</taxon>
    </lineage>
</organism>
<evidence type="ECO:0000313" key="3">
    <source>
        <dbReference type="Proteomes" id="UP001187471"/>
    </source>
</evidence>
<accession>A0AA88URQ7</accession>